<protein>
    <submittedName>
        <fullName evidence="1">Uncharacterized protein</fullName>
    </submittedName>
</protein>
<evidence type="ECO:0000313" key="1">
    <source>
        <dbReference type="EMBL" id="MFO2479759.1"/>
    </source>
</evidence>
<comment type="caution">
    <text evidence="1">The sequence shown here is derived from an EMBL/GenBank/DDBJ whole genome shotgun (WGS) entry which is preliminary data.</text>
</comment>
<dbReference type="Proteomes" id="UP001637618">
    <property type="component" value="Unassembled WGS sequence"/>
</dbReference>
<name>A0ACC7PJQ3_9PSED</name>
<keyword evidence="2" id="KW-1185">Reference proteome</keyword>
<dbReference type="EMBL" id="JAPEQY010000017">
    <property type="protein sequence ID" value="MFO2479759.1"/>
    <property type="molecule type" value="Genomic_DNA"/>
</dbReference>
<sequence length="239" mass="27390">MHKHWCQIKNIYIDSNRVFSYQRLKAKGRKRDIMPALATSLAIIAISSTLYVFQNPLWPIVCLTGVAISMLVFFKSMESRLAKYYPVEYEQYDISNQPWSERIDFLAYAIFLQEIKQAGYAPAKLKAIVDYSETLISPPKPFMINQHFTTVILISLLVSLFSAYIQKTQAWSAEGLVYVWAIASLSVVVSLVLDGFRTVQTRDSRIRRYLKRAQIELEQEANETTAVLICNGRETSIIS</sequence>
<gene>
    <name evidence="1" type="ORF">OOJ96_20400</name>
</gene>
<accession>A0ACC7PJQ3</accession>
<evidence type="ECO:0000313" key="2">
    <source>
        <dbReference type="Proteomes" id="UP001637618"/>
    </source>
</evidence>
<proteinExistence type="predicted"/>
<organism evidence="1 2">
    <name type="scientific">Pseudomonas imrae</name>
    <dbReference type="NCBI Taxonomy" id="2992837"/>
    <lineage>
        <taxon>Bacteria</taxon>
        <taxon>Pseudomonadati</taxon>
        <taxon>Pseudomonadota</taxon>
        <taxon>Gammaproteobacteria</taxon>
        <taxon>Pseudomonadales</taxon>
        <taxon>Pseudomonadaceae</taxon>
        <taxon>Pseudomonas</taxon>
    </lineage>
</organism>
<reference evidence="1" key="1">
    <citation type="submission" date="2022-11" db="EMBL/GenBank/DDBJ databases">
        <title>Draft genome sequences of strains of Pseudomonas imrae sp. nov.</title>
        <authorList>
            <person name="Salva Serra F."/>
            <person name="Nimje P."/>
            <person name="Moore E.R.B."/>
            <person name="Marathe N.P."/>
        </authorList>
    </citation>
    <scope>NUCLEOTIDE SEQUENCE</scope>
    <source>
        <strain evidence="1">15FMM2</strain>
    </source>
</reference>